<dbReference type="STRING" id="2903.R1F8T2"/>
<dbReference type="eggNOG" id="KOG2883">
    <property type="taxonomic scope" value="Eukaryota"/>
</dbReference>
<dbReference type="PANTHER" id="PTHR21017">
    <property type="entry name" value="NIPSNAP-RELATED"/>
    <property type="match status" value="1"/>
</dbReference>
<dbReference type="KEGG" id="ehx:EMIHUDRAFT_116499"/>
<keyword evidence="2" id="KW-1185">Reference proteome</keyword>
<dbReference type="RefSeq" id="XP_005784230.1">
    <property type="nucleotide sequence ID" value="XM_005784173.1"/>
</dbReference>
<dbReference type="AlphaFoldDB" id="A0A0D3JIR0"/>
<reference evidence="2" key="1">
    <citation type="journal article" date="2013" name="Nature">
        <title>Pan genome of the phytoplankton Emiliania underpins its global distribution.</title>
        <authorList>
            <person name="Read B.A."/>
            <person name="Kegel J."/>
            <person name="Klute M.J."/>
            <person name="Kuo A."/>
            <person name="Lefebvre S.C."/>
            <person name="Maumus F."/>
            <person name="Mayer C."/>
            <person name="Miller J."/>
            <person name="Monier A."/>
            <person name="Salamov A."/>
            <person name="Young J."/>
            <person name="Aguilar M."/>
            <person name="Claverie J.M."/>
            <person name="Frickenhaus S."/>
            <person name="Gonzalez K."/>
            <person name="Herman E.K."/>
            <person name="Lin Y.C."/>
            <person name="Napier J."/>
            <person name="Ogata H."/>
            <person name="Sarno A.F."/>
            <person name="Shmutz J."/>
            <person name="Schroeder D."/>
            <person name="de Vargas C."/>
            <person name="Verret F."/>
            <person name="von Dassow P."/>
            <person name="Valentin K."/>
            <person name="Van de Peer Y."/>
            <person name="Wheeler G."/>
            <person name="Dacks J.B."/>
            <person name="Delwiche C.F."/>
            <person name="Dyhrman S.T."/>
            <person name="Glockner G."/>
            <person name="John U."/>
            <person name="Richards T."/>
            <person name="Worden A.Z."/>
            <person name="Zhang X."/>
            <person name="Grigoriev I.V."/>
            <person name="Allen A.E."/>
            <person name="Bidle K."/>
            <person name="Borodovsky M."/>
            <person name="Bowler C."/>
            <person name="Brownlee C."/>
            <person name="Cock J.M."/>
            <person name="Elias M."/>
            <person name="Gladyshev V.N."/>
            <person name="Groth M."/>
            <person name="Guda C."/>
            <person name="Hadaegh A."/>
            <person name="Iglesias-Rodriguez M.D."/>
            <person name="Jenkins J."/>
            <person name="Jones B.M."/>
            <person name="Lawson T."/>
            <person name="Leese F."/>
            <person name="Lindquist E."/>
            <person name="Lobanov A."/>
            <person name="Lomsadze A."/>
            <person name="Malik S.B."/>
            <person name="Marsh M.E."/>
            <person name="Mackinder L."/>
            <person name="Mock T."/>
            <person name="Mueller-Roeber B."/>
            <person name="Pagarete A."/>
            <person name="Parker M."/>
            <person name="Probert I."/>
            <person name="Quesneville H."/>
            <person name="Raines C."/>
            <person name="Rensing S.A."/>
            <person name="Riano-Pachon D.M."/>
            <person name="Richier S."/>
            <person name="Rokitta S."/>
            <person name="Shiraiwa Y."/>
            <person name="Soanes D.M."/>
            <person name="van der Giezen M."/>
            <person name="Wahlund T.M."/>
            <person name="Williams B."/>
            <person name="Wilson W."/>
            <person name="Wolfe G."/>
            <person name="Wurch L.L."/>
        </authorList>
    </citation>
    <scope>NUCLEOTIDE SEQUENCE</scope>
</reference>
<sequence length="231" mass="24544">MSSMVELREERLHPGAASEWAAAFQSSALAVRSSQLRTATLPEVGGVLDVATTTYSWSGHEERSAYYAALAADPLDHSGGQWVAERKSCLYVEPPLVADFGLHGLANAAPPEGASGGGGDAIYELRRYQLQLGYTTVPRFLELYAGGLPSKLAAPGTDPSSSLVTVLNTEVGSLNEVIELWRHGRGTVAMDQSRQAARSAAPWREAIGSIAALAVSFTTSIHRPLPSAPWQ</sequence>
<dbReference type="InterPro" id="IPR051557">
    <property type="entry name" value="NipSnap_domain"/>
</dbReference>
<dbReference type="PaxDb" id="2903-EOD23395"/>
<dbReference type="PANTHER" id="PTHR21017:SF17">
    <property type="entry name" value="PROTEIN NIPSNAP"/>
    <property type="match status" value="1"/>
</dbReference>
<evidence type="ECO:0000313" key="1">
    <source>
        <dbReference type="EnsemblProtists" id="EOD23395"/>
    </source>
</evidence>
<dbReference type="GeneID" id="17277075"/>
<dbReference type="EnsemblProtists" id="EOD31801">
    <property type="protein sequence ID" value="EOD31801"/>
    <property type="gene ID" value="EMIHUDRAFT_112616"/>
</dbReference>
<proteinExistence type="predicted"/>
<reference evidence="1" key="2">
    <citation type="submission" date="2024-10" db="UniProtKB">
        <authorList>
            <consortium name="EnsemblProtists"/>
        </authorList>
    </citation>
    <scope>IDENTIFICATION</scope>
</reference>
<dbReference type="InterPro" id="IPR011008">
    <property type="entry name" value="Dimeric_a/b-barrel"/>
</dbReference>
<evidence type="ECO:0008006" key="3">
    <source>
        <dbReference type="Google" id="ProtNLM"/>
    </source>
</evidence>
<accession>A0A0D3JIR0</accession>
<dbReference type="Proteomes" id="UP000013827">
    <property type="component" value="Unassembled WGS sequence"/>
</dbReference>
<dbReference type="GeneID" id="17268941"/>
<dbReference type="SUPFAM" id="SSF54909">
    <property type="entry name" value="Dimeric alpha+beta barrel"/>
    <property type="match status" value="1"/>
</dbReference>
<organism evidence="1 2">
    <name type="scientific">Emiliania huxleyi (strain CCMP1516)</name>
    <dbReference type="NCBI Taxonomy" id="280463"/>
    <lineage>
        <taxon>Eukaryota</taxon>
        <taxon>Haptista</taxon>
        <taxon>Haptophyta</taxon>
        <taxon>Prymnesiophyceae</taxon>
        <taxon>Isochrysidales</taxon>
        <taxon>Noelaerhabdaceae</taxon>
        <taxon>Emiliania</taxon>
    </lineage>
</organism>
<dbReference type="EnsemblProtists" id="EOD23395">
    <property type="protein sequence ID" value="EOD23395"/>
    <property type="gene ID" value="EMIHUDRAFT_116499"/>
</dbReference>
<dbReference type="Gene3D" id="3.30.70.100">
    <property type="match status" value="1"/>
</dbReference>
<dbReference type="KEGG" id="ehx:EMIHUDRAFT_112616"/>
<dbReference type="HOGENOM" id="CLU_090841_0_0_1"/>
<dbReference type="RefSeq" id="XP_005775824.1">
    <property type="nucleotide sequence ID" value="XM_005775767.1"/>
</dbReference>
<evidence type="ECO:0000313" key="2">
    <source>
        <dbReference type="Proteomes" id="UP000013827"/>
    </source>
</evidence>
<dbReference type="GO" id="GO:0005739">
    <property type="term" value="C:mitochondrion"/>
    <property type="evidence" value="ECO:0007669"/>
    <property type="project" value="TreeGrafter"/>
</dbReference>
<protein>
    <recommendedName>
        <fullName evidence="3">NIPSNAP domain-containing protein</fullName>
    </recommendedName>
</protein>
<dbReference type="OMA" id="HASYDER"/>
<name>A0A0D3JIR0_EMIH1</name>